<proteinExistence type="predicted"/>
<accession>A0A1J5QVY5</accession>
<evidence type="ECO:0000313" key="2">
    <source>
        <dbReference type="EMBL" id="OIQ87841.1"/>
    </source>
</evidence>
<dbReference type="InterPro" id="IPR036688">
    <property type="entry name" value="MoeA_C_domain_IV_sf"/>
</dbReference>
<dbReference type="Pfam" id="PF03454">
    <property type="entry name" value="MoeA_C"/>
    <property type="match status" value="1"/>
</dbReference>
<dbReference type="AlphaFoldDB" id="A0A1J5QVY5"/>
<organism evidence="2">
    <name type="scientific">mine drainage metagenome</name>
    <dbReference type="NCBI Taxonomy" id="410659"/>
    <lineage>
        <taxon>unclassified sequences</taxon>
        <taxon>metagenomes</taxon>
        <taxon>ecological metagenomes</taxon>
    </lineage>
</organism>
<name>A0A1J5QVY5_9ZZZZ</name>
<protein>
    <recommendedName>
        <fullName evidence="1">MoeA C-terminal domain-containing protein</fullName>
    </recommendedName>
</protein>
<dbReference type="EMBL" id="MLJW01000401">
    <property type="protein sequence ID" value="OIQ87841.1"/>
    <property type="molecule type" value="Genomic_DNA"/>
</dbReference>
<comment type="caution">
    <text evidence="2">The sequence shown here is derived from an EMBL/GenBank/DDBJ whole genome shotgun (WGS) entry which is preliminary data.</text>
</comment>
<sequence length="58" mass="6161">MGWERPRVRAGAEPLPNGRWGAWCALADADGLLVLPAARGDVGVGEPVEFVEFGGLDR</sequence>
<reference evidence="2" key="1">
    <citation type="submission" date="2016-10" db="EMBL/GenBank/DDBJ databases">
        <title>Sequence of Gallionella enrichment culture.</title>
        <authorList>
            <person name="Poehlein A."/>
            <person name="Muehling M."/>
            <person name="Daniel R."/>
        </authorList>
    </citation>
    <scope>NUCLEOTIDE SEQUENCE</scope>
</reference>
<dbReference type="InterPro" id="IPR005111">
    <property type="entry name" value="MoeA_C_domain_IV"/>
</dbReference>
<gene>
    <name evidence="2" type="ORF">GALL_302900</name>
</gene>
<evidence type="ECO:0000259" key="1">
    <source>
        <dbReference type="Pfam" id="PF03454"/>
    </source>
</evidence>
<feature type="domain" description="MoeA C-terminal" evidence="1">
    <location>
        <begin position="10"/>
        <end position="53"/>
    </location>
</feature>
<dbReference type="SUPFAM" id="SSF63867">
    <property type="entry name" value="MoeA C-terminal domain-like"/>
    <property type="match status" value="1"/>
</dbReference>
<dbReference type="GO" id="GO:0032324">
    <property type="term" value="P:molybdopterin cofactor biosynthetic process"/>
    <property type="evidence" value="ECO:0007669"/>
    <property type="project" value="InterPro"/>
</dbReference>